<dbReference type="InterPro" id="IPR000412">
    <property type="entry name" value="ABC_2_transport"/>
</dbReference>
<evidence type="ECO:0000256" key="4">
    <source>
        <dbReference type="ARBA" id="ARBA00022475"/>
    </source>
</evidence>
<evidence type="ECO:0000256" key="6">
    <source>
        <dbReference type="ARBA" id="ARBA00022692"/>
    </source>
</evidence>
<organism evidence="13 14">
    <name type="scientific">Thiorhodovibrio frisius</name>
    <dbReference type="NCBI Taxonomy" id="631362"/>
    <lineage>
        <taxon>Bacteria</taxon>
        <taxon>Pseudomonadati</taxon>
        <taxon>Pseudomonadota</taxon>
        <taxon>Gammaproteobacteria</taxon>
        <taxon>Chromatiales</taxon>
        <taxon>Chromatiaceae</taxon>
        <taxon>Thiorhodovibrio</taxon>
    </lineage>
</organism>
<gene>
    <name evidence="13" type="ORF">Thi970DRAFT_03181</name>
</gene>
<feature type="transmembrane region" description="Helical" evidence="11">
    <location>
        <begin position="41"/>
        <end position="65"/>
    </location>
</feature>
<evidence type="ECO:0000256" key="3">
    <source>
        <dbReference type="ARBA" id="ARBA00022448"/>
    </source>
</evidence>
<dbReference type="GO" id="GO:0015920">
    <property type="term" value="P:lipopolysaccharide transport"/>
    <property type="evidence" value="ECO:0007669"/>
    <property type="project" value="TreeGrafter"/>
</dbReference>
<evidence type="ECO:0000256" key="9">
    <source>
        <dbReference type="ARBA" id="ARBA00023047"/>
    </source>
</evidence>
<feature type="domain" description="ABC transmembrane type-2" evidence="12">
    <location>
        <begin position="42"/>
        <end position="266"/>
    </location>
</feature>
<reference evidence="14" key="1">
    <citation type="submission" date="2011-06" db="EMBL/GenBank/DDBJ databases">
        <authorList>
            <consortium name="US DOE Joint Genome Institute (JGI-PGF)"/>
            <person name="Lucas S."/>
            <person name="Han J."/>
            <person name="Lapidus A."/>
            <person name="Cheng J.-F."/>
            <person name="Goodwin L."/>
            <person name="Pitluck S."/>
            <person name="Peters L."/>
            <person name="Land M.L."/>
            <person name="Hauser L."/>
            <person name="Vogl K."/>
            <person name="Liu Z."/>
            <person name="Overmann J."/>
            <person name="Frigaard N.-U."/>
            <person name="Bryant D.A."/>
            <person name="Woyke T.J."/>
        </authorList>
    </citation>
    <scope>NUCLEOTIDE SEQUENCE [LARGE SCALE GENOMIC DNA]</scope>
    <source>
        <strain evidence="14">970</strain>
    </source>
</reference>
<keyword evidence="5" id="KW-0762">Sugar transport</keyword>
<dbReference type="GO" id="GO:0140359">
    <property type="term" value="F:ABC-type transporter activity"/>
    <property type="evidence" value="ECO:0007669"/>
    <property type="project" value="InterPro"/>
</dbReference>
<evidence type="ECO:0000313" key="14">
    <source>
        <dbReference type="Proteomes" id="UP000002964"/>
    </source>
</evidence>
<feature type="transmembrane region" description="Helical" evidence="11">
    <location>
        <begin position="152"/>
        <end position="182"/>
    </location>
</feature>
<keyword evidence="7" id="KW-0972">Capsule biogenesis/degradation</keyword>
<dbReference type="eggNOG" id="COG1682">
    <property type="taxonomic scope" value="Bacteria"/>
</dbReference>
<dbReference type="PROSITE" id="PS51012">
    <property type="entry name" value="ABC_TM2"/>
    <property type="match status" value="1"/>
</dbReference>
<feature type="transmembrane region" description="Helical" evidence="11">
    <location>
        <begin position="77"/>
        <end position="98"/>
    </location>
</feature>
<name>H8Z632_9GAMM</name>
<reference evidence="13 14" key="2">
    <citation type="submission" date="2011-11" db="EMBL/GenBank/DDBJ databases">
        <authorList>
            <consortium name="US DOE Joint Genome Institute"/>
            <person name="Lucas S."/>
            <person name="Han J."/>
            <person name="Lapidus A."/>
            <person name="Cheng J.-F."/>
            <person name="Goodwin L."/>
            <person name="Pitluck S."/>
            <person name="Peters L."/>
            <person name="Ovchinnikova G."/>
            <person name="Zhang X."/>
            <person name="Detter J.C."/>
            <person name="Han C."/>
            <person name="Tapia R."/>
            <person name="Land M."/>
            <person name="Hauser L."/>
            <person name="Kyrpides N."/>
            <person name="Ivanova N."/>
            <person name="Pagani I."/>
            <person name="Vogl K."/>
            <person name="Liu Z."/>
            <person name="Overmann J."/>
            <person name="Frigaard N.-U."/>
            <person name="Bryant D."/>
            <person name="Woyke T."/>
        </authorList>
    </citation>
    <scope>NUCLEOTIDE SEQUENCE [LARGE SCALE GENOMIC DNA]</scope>
    <source>
        <strain evidence="13 14">970</strain>
    </source>
</reference>
<evidence type="ECO:0000256" key="1">
    <source>
        <dbReference type="ARBA" id="ARBA00004651"/>
    </source>
</evidence>
<evidence type="ECO:0000256" key="5">
    <source>
        <dbReference type="ARBA" id="ARBA00022597"/>
    </source>
</evidence>
<protein>
    <recommendedName>
        <fullName evidence="11">Transport permease protein</fullName>
    </recommendedName>
</protein>
<keyword evidence="10 11" id="KW-0472">Membrane</keyword>
<dbReference type="PRINTS" id="PR00164">
    <property type="entry name" value="ABC2TRNSPORT"/>
</dbReference>
<dbReference type="HOGENOM" id="CLU_060703_1_1_6"/>
<sequence length="274" mass="30760">MIANTRIATPRALQWHPLWRYRGFILGSVKREFQSKYRSSMLGAAWSVIQPLSMIFVYTVIFSQIMRAKLPGADSTFGYSIYLCAGIITWGLFAEITGRALNIFIENANLLKKLSFPRLCLPTVVVLGAGLNFAIIFGLFLGFLFVTGNFPGWAILALLPLLLLQIAFAIGLGITLGVLNVFFRDVGQLFNVVLQFWFWLTPIVYPVTILPESVRPFMALNPMTPLMGAYQGALVSGQWPDWYSLWPVSLLTLLLIALGYRLFRKHAGEMVDEL</sequence>
<evidence type="ECO:0000259" key="12">
    <source>
        <dbReference type="PROSITE" id="PS51012"/>
    </source>
</evidence>
<dbReference type="EMBL" id="JH603170">
    <property type="protein sequence ID" value="EIC19599.1"/>
    <property type="molecule type" value="Genomic_DNA"/>
</dbReference>
<dbReference type="AlphaFoldDB" id="H8Z632"/>
<feature type="transmembrane region" description="Helical" evidence="11">
    <location>
        <begin position="243"/>
        <end position="263"/>
    </location>
</feature>
<keyword evidence="9" id="KW-0625">Polysaccharide transport</keyword>
<dbReference type="GO" id="GO:0015774">
    <property type="term" value="P:polysaccharide transport"/>
    <property type="evidence" value="ECO:0007669"/>
    <property type="project" value="UniProtKB-KW"/>
</dbReference>
<evidence type="ECO:0000313" key="13">
    <source>
        <dbReference type="EMBL" id="EIC19599.1"/>
    </source>
</evidence>
<accession>H8Z632</accession>
<keyword evidence="3 11" id="KW-0813">Transport</keyword>
<comment type="similarity">
    <text evidence="2 11">Belongs to the ABC-2 integral membrane protein family.</text>
</comment>
<evidence type="ECO:0000256" key="2">
    <source>
        <dbReference type="ARBA" id="ARBA00007783"/>
    </source>
</evidence>
<dbReference type="PANTHER" id="PTHR30413:SF10">
    <property type="entry name" value="CAPSULE POLYSACCHARIDE EXPORT INNER-MEMBRANE PROTEIN CTRC"/>
    <property type="match status" value="1"/>
</dbReference>
<evidence type="ECO:0000256" key="11">
    <source>
        <dbReference type="RuleBase" id="RU361157"/>
    </source>
</evidence>
<evidence type="ECO:0000256" key="8">
    <source>
        <dbReference type="ARBA" id="ARBA00022989"/>
    </source>
</evidence>
<keyword evidence="6 11" id="KW-0812">Transmembrane</keyword>
<feature type="transmembrane region" description="Helical" evidence="11">
    <location>
        <begin position="189"/>
        <end position="210"/>
    </location>
</feature>
<keyword evidence="14" id="KW-1185">Reference proteome</keyword>
<keyword evidence="8 11" id="KW-1133">Transmembrane helix</keyword>
<dbReference type="PANTHER" id="PTHR30413">
    <property type="entry name" value="INNER MEMBRANE TRANSPORT PERMEASE"/>
    <property type="match status" value="1"/>
</dbReference>
<dbReference type="RefSeq" id="WP_009150004.1">
    <property type="nucleotide sequence ID" value="NZ_CP121471.1"/>
</dbReference>
<comment type="subcellular location">
    <subcellularLocation>
        <location evidence="11">Cell inner membrane</location>
        <topology evidence="11">Multi-pass membrane protein</topology>
    </subcellularLocation>
    <subcellularLocation>
        <location evidence="1">Cell membrane</location>
        <topology evidence="1">Multi-pass membrane protein</topology>
    </subcellularLocation>
</comment>
<keyword evidence="4 11" id="KW-1003">Cell membrane</keyword>
<feature type="transmembrane region" description="Helical" evidence="11">
    <location>
        <begin position="119"/>
        <end position="146"/>
    </location>
</feature>
<evidence type="ECO:0000256" key="7">
    <source>
        <dbReference type="ARBA" id="ARBA00022903"/>
    </source>
</evidence>
<dbReference type="InterPro" id="IPR013525">
    <property type="entry name" value="ABC2_TM"/>
</dbReference>
<dbReference type="InterPro" id="IPR047817">
    <property type="entry name" value="ABC2_TM_bact-type"/>
</dbReference>
<evidence type="ECO:0000256" key="10">
    <source>
        <dbReference type="ARBA" id="ARBA00023136"/>
    </source>
</evidence>
<dbReference type="STRING" id="631362.Thi970DRAFT_03181"/>
<dbReference type="GO" id="GO:0043190">
    <property type="term" value="C:ATP-binding cassette (ABC) transporter complex"/>
    <property type="evidence" value="ECO:0007669"/>
    <property type="project" value="InterPro"/>
</dbReference>
<proteinExistence type="inferred from homology"/>
<dbReference type="Proteomes" id="UP000002964">
    <property type="component" value="Unassembled WGS sequence"/>
</dbReference>
<dbReference type="Pfam" id="PF01061">
    <property type="entry name" value="ABC2_membrane"/>
    <property type="match status" value="1"/>
</dbReference>